<gene>
    <name evidence="1" type="ORF">C1S78_027530</name>
    <name evidence="2" type="ORF">C1S78_27480</name>
</gene>
<accession>A0A8H2JGZ8</accession>
<dbReference type="EMBL" id="CP062008">
    <property type="protein sequence ID" value="QPG69095.1"/>
    <property type="molecule type" value="Genomic_DNA"/>
</dbReference>
<keyword evidence="3" id="KW-1185">Reference proteome</keyword>
<dbReference type="Proteomes" id="UP000309231">
    <property type="component" value="Chromosome"/>
</dbReference>
<organism evidence="2">
    <name type="scientific">Mycolicibacterium mucogenicum DSM 44124</name>
    <dbReference type="NCBI Taxonomy" id="1226753"/>
    <lineage>
        <taxon>Bacteria</taxon>
        <taxon>Bacillati</taxon>
        <taxon>Actinomycetota</taxon>
        <taxon>Actinomycetes</taxon>
        <taxon>Mycobacteriales</taxon>
        <taxon>Mycobacteriaceae</taxon>
        <taxon>Mycolicibacterium</taxon>
    </lineage>
</organism>
<evidence type="ECO:0000313" key="2">
    <source>
        <dbReference type="EMBL" id="TLH55618.1"/>
    </source>
</evidence>
<protein>
    <submittedName>
        <fullName evidence="2">Uncharacterized protein</fullName>
    </submittedName>
</protein>
<name>A0A8H2JGZ8_MYCMU</name>
<reference evidence="2" key="1">
    <citation type="submission" date="2018-01" db="EMBL/GenBank/DDBJ databases">
        <title>Comparative genomics of Mycobacterium mucogenicum and Mycobacterium neoaurum clade members emphasizing tRNA and non-coding RNA.</title>
        <authorList>
            <person name="Behra P.R.K."/>
            <person name="Pettersson B.M.F."/>
            <person name="Das S."/>
            <person name="Dasgupta S."/>
            <person name="Kirsebom L.A."/>
        </authorList>
    </citation>
    <scope>NUCLEOTIDE SEQUENCE</scope>
    <source>
        <strain evidence="2">DSM 44124</strain>
    </source>
</reference>
<sequence>MVNNDYIEVNGPTSLAELVAAIDPSAPAPVGDDLVFELGGDVYATAQYDAVDADTWPYMVSIESRADDLLPVRTAAMRILAAVQGAGWQFRMTSDADDTLIIESALSR</sequence>
<dbReference type="AlphaFoldDB" id="A0A8H2JGZ8"/>
<evidence type="ECO:0000313" key="1">
    <source>
        <dbReference type="EMBL" id="QPG69095.1"/>
    </source>
</evidence>
<proteinExistence type="predicted"/>
<reference evidence="1 3" key="2">
    <citation type="journal article" date="2019" name="BMC Evol. Biol.">
        <title>Comparative genomics of Mycobacterium mucogenicum and Mycobacterium neoaurum clade members emphasizing tRNA and non-coding RNA.</title>
        <authorList>
            <person name="Behra P.R.K."/>
            <person name="Pettersson B.M.F."/>
            <person name="Das S."/>
            <person name="Dasgupta S."/>
            <person name="Kirsebom L.A."/>
        </authorList>
    </citation>
    <scope>NUCLEOTIDE SEQUENCE [LARGE SCALE GENOMIC DNA]</scope>
    <source>
        <strain evidence="1 3">DSM 44124</strain>
    </source>
</reference>
<reference evidence="1 3" key="3">
    <citation type="journal article" date="2019" name="Sci. Rep.">
        <title>Insight into the biology of Mycobacterium mucogenicum and Mycobacterium neoaurum clade members.</title>
        <authorList>
            <person name="Behra P.R.K."/>
            <person name="Pettersson B.M.F."/>
            <person name="Ramesh M."/>
            <person name="Dasgupta S."/>
            <person name="Kirsebom L.A."/>
        </authorList>
    </citation>
    <scope>NUCLEOTIDE SEQUENCE [LARGE SCALE GENOMIC DNA]</scope>
    <source>
        <strain evidence="1 3">DSM 44124</strain>
    </source>
</reference>
<dbReference type="GeneID" id="76728714"/>
<dbReference type="RefSeq" id="WP_053855122.1">
    <property type="nucleotide sequence ID" value="NZ_ANBS01000055.1"/>
</dbReference>
<evidence type="ECO:0000313" key="3">
    <source>
        <dbReference type="Proteomes" id="UP000309231"/>
    </source>
</evidence>
<dbReference type="EMBL" id="POTL01000001">
    <property type="protein sequence ID" value="TLH55618.1"/>
    <property type="molecule type" value="Genomic_DNA"/>
</dbReference>
<dbReference type="KEGG" id="mmuc:C1S78_027530"/>